<sequence length="370" mass="40989">MSLYITKIEIYESPIKLKEPFVISLGPMDYAQNVVIVIRTNKGITGFGECSPFMTINGESMETCFIVAQYLAKILKGKNPINIEECSMAMDKVIYGNSSIKSAFDIALYDIAAQQAGVPLYKYLGGHNNKKMQIDYTISLGETDKMVEDAKKIIAGGFEIIKVKLGHSKGKDIKSIRLIREAVGPNVPIRLDANQGWTAKETPAILNELAPYNIQHCEEPIPRWDFMELPAICKNSPIPIMADETCCDHHDAKRLIQLEACHRINIKLSKSSGIFKALKIIELAEAADMEIQIGGFLESRLGFTASAHLALASDTIVYYDFDTPLMMVEDPVSGGIQYDKNGRITLPETPGLGASIHPDFLKRLKMTVVE</sequence>
<evidence type="ECO:0000256" key="1">
    <source>
        <dbReference type="ARBA" id="ARBA00008031"/>
    </source>
</evidence>
<dbReference type="Pfam" id="PF13378">
    <property type="entry name" value="MR_MLE_C"/>
    <property type="match status" value="1"/>
</dbReference>
<evidence type="ECO:0000259" key="8">
    <source>
        <dbReference type="SMART" id="SM00922"/>
    </source>
</evidence>
<evidence type="ECO:0000256" key="7">
    <source>
        <dbReference type="RuleBase" id="RU366006"/>
    </source>
</evidence>
<dbReference type="Gene3D" id="3.20.20.120">
    <property type="entry name" value="Enolase-like C-terminal domain"/>
    <property type="match status" value="1"/>
</dbReference>
<evidence type="ECO:0000256" key="6">
    <source>
        <dbReference type="PIRSR" id="PIRSR634603-3"/>
    </source>
</evidence>
<comment type="caution">
    <text evidence="9">The sequence shown here is derived from an EMBL/GenBank/DDBJ whole genome shotgun (WGS) entry which is preliminary data.</text>
</comment>
<dbReference type="SFLD" id="SFLDF00009">
    <property type="entry name" value="o-succinylbenzoate_synthase"/>
    <property type="match status" value="1"/>
</dbReference>
<dbReference type="Proteomes" id="UP001145087">
    <property type="component" value="Unassembled WGS sequence"/>
</dbReference>
<keyword evidence="10" id="KW-1185">Reference proteome</keyword>
<dbReference type="GO" id="GO:0000287">
    <property type="term" value="F:magnesium ion binding"/>
    <property type="evidence" value="ECO:0007669"/>
    <property type="project" value="UniProtKB-ARBA"/>
</dbReference>
<feature type="binding site" evidence="6">
    <location>
        <position position="218"/>
    </location>
    <ligand>
        <name>Mg(2+)</name>
        <dbReference type="ChEBI" id="CHEBI:18420"/>
    </ligand>
</feature>
<dbReference type="AlphaFoldDB" id="A0A9X3J6C2"/>
<evidence type="ECO:0000256" key="5">
    <source>
        <dbReference type="PIRSR" id="PIRSR634603-1"/>
    </source>
</evidence>
<dbReference type="InterPro" id="IPR013342">
    <property type="entry name" value="Mandelate_racemase_C"/>
</dbReference>
<dbReference type="FunFam" id="3.30.390.10:FF:000009">
    <property type="entry name" value="Hydrophobic dipeptide epimerase"/>
    <property type="match status" value="1"/>
</dbReference>
<organism evidence="9 10">
    <name type="scientific">Draconibacterium aestuarii</name>
    <dbReference type="NCBI Taxonomy" id="2998507"/>
    <lineage>
        <taxon>Bacteria</taxon>
        <taxon>Pseudomonadati</taxon>
        <taxon>Bacteroidota</taxon>
        <taxon>Bacteroidia</taxon>
        <taxon>Marinilabiliales</taxon>
        <taxon>Prolixibacteraceae</taxon>
        <taxon>Draconibacterium</taxon>
    </lineage>
</organism>
<dbReference type="Gene3D" id="3.30.390.10">
    <property type="entry name" value="Enolase-like, N-terminal domain"/>
    <property type="match status" value="1"/>
</dbReference>
<dbReference type="InterPro" id="IPR029017">
    <property type="entry name" value="Enolase-like_N"/>
</dbReference>
<dbReference type="SMART" id="SM00922">
    <property type="entry name" value="MR_MLE"/>
    <property type="match status" value="1"/>
</dbReference>
<reference evidence="9" key="1">
    <citation type="submission" date="2022-11" db="EMBL/GenBank/DDBJ databases">
        <title>Marilongibacter aestuarii gen. nov., sp. nov., isolated from tidal flat sediment.</title>
        <authorList>
            <person name="Jiayan W."/>
        </authorList>
    </citation>
    <scope>NUCLEOTIDE SEQUENCE</scope>
    <source>
        <strain evidence="9">Z1-6</strain>
    </source>
</reference>
<keyword evidence="3 6" id="KW-0460">Magnesium</keyword>
<evidence type="ECO:0000313" key="9">
    <source>
        <dbReference type="EMBL" id="MCY1719490.1"/>
    </source>
</evidence>
<evidence type="ECO:0000313" key="10">
    <source>
        <dbReference type="Proteomes" id="UP001145087"/>
    </source>
</evidence>
<accession>A0A9X3J6C2</accession>
<evidence type="ECO:0000256" key="4">
    <source>
        <dbReference type="ARBA" id="ARBA00023235"/>
    </source>
</evidence>
<dbReference type="InterPro" id="IPR013341">
    <property type="entry name" value="Mandelate_racemase_N_dom"/>
</dbReference>
<dbReference type="SFLD" id="SFLDS00001">
    <property type="entry name" value="Enolase"/>
    <property type="match status" value="1"/>
</dbReference>
<feature type="domain" description="Mandelate racemase/muconate lactonizing enzyme C-terminal" evidence="8">
    <location>
        <begin position="143"/>
        <end position="239"/>
    </location>
</feature>
<protein>
    <recommendedName>
        <fullName evidence="7">Dipeptide epimerase</fullName>
        <ecNumber evidence="7">5.1.1.-</ecNumber>
    </recommendedName>
</protein>
<feature type="active site" description="Proton acceptor; specific for (S)-substrate epimerization" evidence="5">
    <location>
        <position position="267"/>
    </location>
</feature>
<comment type="similarity">
    <text evidence="1 7">Belongs to the mandelate racemase/muconate lactonizing enzyme family.</text>
</comment>
<dbReference type="SFLD" id="SFLDG00180">
    <property type="entry name" value="muconate_cycloisomerase"/>
    <property type="match status" value="1"/>
</dbReference>
<dbReference type="EC" id="5.1.1.-" evidence="7"/>
<keyword evidence="4 7" id="KW-0413">Isomerase</keyword>
<dbReference type="PANTHER" id="PTHR48073:SF2">
    <property type="entry name" value="O-SUCCINYLBENZOATE SYNTHASE"/>
    <property type="match status" value="1"/>
</dbReference>
<name>A0A9X3J6C2_9BACT</name>
<dbReference type="InterPro" id="IPR036849">
    <property type="entry name" value="Enolase-like_C_sf"/>
</dbReference>
<dbReference type="SUPFAM" id="SSF51604">
    <property type="entry name" value="Enolase C-terminal domain-like"/>
    <property type="match status" value="1"/>
</dbReference>
<feature type="active site" description="Proton acceptor; specific for (R)-substrate epimerization" evidence="5">
    <location>
        <position position="164"/>
    </location>
</feature>
<dbReference type="SUPFAM" id="SSF54826">
    <property type="entry name" value="Enolase N-terminal domain-like"/>
    <property type="match status" value="1"/>
</dbReference>
<dbReference type="RefSeq" id="WP_343331827.1">
    <property type="nucleotide sequence ID" value="NZ_JAPOHD010000007.1"/>
</dbReference>
<keyword evidence="2 6" id="KW-0479">Metal-binding</keyword>
<feature type="binding site" evidence="6">
    <location>
        <position position="243"/>
    </location>
    <ligand>
        <name>Mg(2+)</name>
        <dbReference type="ChEBI" id="CHEBI:18420"/>
    </ligand>
</feature>
<proteinExistence type="inferred from homology"/>
<dbReference type="InterPro" id="IPR034603">
    <property type="entry name" value="Dipeptide_epimerase"/>
</dbReference>
<dbReference type="Pfam" id="PF02746">
    <property type="entry name" value="MR_MLE_N"/>
    <property type="match status" value="1"/>
</dbReference>
<feature type="binding site" evidence="6">
    <location>
        <position position="192"/>
    </location>
    <ligand>
        <name>Mg(2+)</name>
        <dbReference type="ChEBI" id="CHEBI:18420"/>
    </ligand>
</feature>
<dbReference type="GO" id="GO:0016855">
    <property type="term" value="F:racemase and epimerase activity, acting on amino acids and derivatives"/>
    <property type="evidence" value="ECO:0007669"/>
    <property type="project" value="UniProtKB-UniRule"/>
</dbReference>
<dbReference type="EMBL" id="JAPOHD010000007">
    <property type="protein sequence ID" value="MCY1719490.1"/>
    <property type="molecule type" value="Genomic_DNA"/>
</dbReference>
<evidence type="ECO:0000256" key="2">
    <source>
        <dbReference type="ARBA" id="ARBA00022723"/>
    </source>
</evidence>
<gene>
    <name evidence="9" type="ORF">OU798_04005</name>
</gene>
<dbReference type="InterPro" id="IPR029065">
    <property type="entry name" value="Enolase_C-like"/>
</dbReference>
<dbReference type="PANTHER" id="PTHR48073">
    <property type="entry name" value="O-SUCCINYLBENZOATE SYNTHASE-RELATED"/>
    <property type="match status" value="1"/>
</dbReference>
<comment type="cofactor">
    <cofactor evidence="6 7">
        <name>Mg(2+)</name>
        <dbReference type="ChEBI" id="CHEBI:18420"/>
    </cofactor>
    <text evidence="6 7">Binds 1 Mg(2+) ion per subunit.</text>
</comment>
<evidence type="ECO:0000256" key="3">
    <source>
        <dbReference type="ARBA" id="ARBA00022842"/>
    </source>
</evidence>
<dbReference type="GO" id="GO:0006518">
    <property type="term" value="P:peptide metabolic process"/>
    <property type="evidence" value="ECO:0007669"/>
    <property type="project" value="UniProtKB-ARBA"/>
</dbReference>
<dbReference type="CDD" id="cd03319">
    <property type="entry name" value="L-Ala-DL-Glu_epimerase"/>
    <property type="match status" value="1"/>
</dbReference>